<gene>
    <name evidence="2" type="ORF">BKA05_000723</name>
</gene>
<dbReference type="EMBL" id="JACBZI010000001">
    <property type="protein sequence ID" value="NYI09208.1"/>
    <property type="molecule type" value="Genomic_DNA"/>
</dbReference>
<dbReference type="Gene3D" id="1.10.30.50">
    <property type="match status" value="1"/>
</dbReference>
<proteinExistence type="predicted"/>
<evidence type="ECO:0000313" key="3">
    <source>
        <dbReference type="Proteomes" id="UP000537326"/>
    </source>
</evidence>
<evidence type="ECO:0008006" key="4">
    <source>
        <dbReference type="Google" id="ProtNLM"/>
    </source>
</evidence>
<sequence length="498" mass="53900">MALGHHDTTAQDSPAGSTGDLLTSIRDLDKAADQADRDRFIAIAEWADRHTTGQLMPDLYGTYGLADDDAHTEAENAWVARFGMSGADTMLELAGPGAPEVSEFAVIELAATLGRSTDSGRALLSDAVEAKHRLPKIWARLEAGQVQVWRVRRVTEVTRQLTAEAAAFVDAHLAHVVRTASFATVKRLAAEAAARFDPEGCEMEEVDTAASLHVTLDLTTAWTIGTASGVPLTGLLDRADAEELEHAIRTIADQLLAAGSADSLDVRRAKALGYLSRGDLTLDLADAGGRAATSASEERASRPPRSSRPRQVVLHLHLSEAALRGNEGPGTPEIDPDTGRLGLHLARLENHHQTLTADTVRDWLAVPGTQITVKPVIDLHDQIAVDAYEIPDRISQRVKLKRPTCVFPHCTRTSAKVDLDHIEEYVPPDQGGPPGQTSTANLAPLCRRHHRAKTHPSPASTSSTNTRWDYQQLTPTTWLWTSPHGIRMLVHPDGTTEL</sequence>
<name>A0A7Y9YBM4_9ACTN</name>
<evidence type="ECO:0000313" key="2">
    <source>
        <dbReference type="EMBL" id="NYI09208.1"/>
    </source>
</evidence>
<evidence type="ECO:0000256" key="1">
    <source>
        <dbReference type="SAM" id="MobiDB-lite"/>
    </source>
</evidence>
<dbReference type="Proteomes" id="UP000537326">
    <property type="component" value="Unassembled WGS sequence"/>
</dbReference>
<dbReference type="CDD" id="cd00085">
    <property type="entry name" value="HNHc"/>
    <property type="match status" value="1"/>
</dbReference>
<feature type="region of interest" description="Disordered" evidence="1">
    <location>
        <begin position="291"/>
        <end position="310"/>
    </location>
</feature>
<comment type="caution">
    <text evidence="2">The sequence shown here is derived from an EMBL/GenBank/DDBJ whole genome shotgun (WGS) entry which is preliminary data.</text>
</comment>
<protein>
    <recommendedName>
        <fullName evidence="4">HNH nuclease domain-containing protein</fullName>
    </recommendedName>
</protein>
<dbReference type="RefSeq" id="WP_179530221.1">
    <property type="nucleotide sequence ID" value="NZ_BAAAPP010000012.1"/>
</dbReference>
<accession>A0A7Y9YBM4</accession>
<dbReference type="InterPro" id="IPR003615">
    <property type="entry name" value="HNH_nuc"/>
</dbReference>
<dbReference type="AlphaFoldDB" id="A0A7Y9YBM4"/>
<reference evidence="2 3" key="1">
    <citation type="submission" date="2020-07" db="EMBL/GenBank/DDBJ databases">
        <title>Sequencing the genomes of 1000 actinobacteria strains.</title>
        <authorList>
            <person name="Klenk H.-P."/>
        </authorList>
    </citation>
    <scope>NUCLEOTIDE SEQUENCE [LARGE SCALE GENOMIC DNA]</scope>
    <source>
        <strain evidence="2 3">DSM 18248</strain>
    </source>
</reference>
<keyword evidence="3" id="KW-1185">Reference proteome</keyword>
<organism evidence="2 3">
    <name type="scientific">Nocardioides marinus</name>
    <dbReference type="NCBI Taxonomy" id="374514"/>
    <lineage>
        <taxon>Bacteria</taxon>
        <taxon>Bacillati</taxon>
        <taxon>Actinomycetota</taxon>
        <taxon>Actinomycetes</taxon>
        <taxon>Propionibacteriales</taxon>
        <taxon>Nocardioidaceae</taxon>
        <taxon>Nocardioides</taxon>
    </lineage>
</organism>